<evidence type="ECO:0000256" key="3">
    <source>
        <dbReference type="ARBA" id="ARBA00022989"/>
    </source>
</evidence>
<keyword evidence="8" id="KW-1185">Reference proteome</keyword>
<name>A0ABV4ALS9_9GAMM</name>
<dbReference type="Proteomes" id="UP001562159">
    <property type="component" value="Unassembled WGS sequence"/>
</dbReference>
<keyword evidence="3 5" id="KW-1133">Transmembrane helix</keyword>
<dbReference type="EMBL" id="JBGBPY010000001">
    <property type="protein sequence ID" value="MEY2181351.1"/>
    <property type="molecule type" value="Genomic_DNA"/>
</dbReference>
<dbReference type="InterPro" id="IPR052173">
    <property type="entry name" value="Beta-lactam_resp_regulator"/>
</dbReference>
<dbReference type="PROSITE" id="PS52015">
    <property type="entry name" value="TONB_CTD"/>
    <property type="match status" value="1"/>
</dbReference>
<accession>A0ABV4ALS9</accession>
<feature type="transmembrane region" description="Helical" evidence="5">
    <location>
        <begin position="32"/>
        <end position="51"/>
    </location>
</feature>
<dbReference type="CDD" id="cd07341">
    <property type="entry name" value="M56_BlaR1_MecR1_like"/>
    <property type="match status" value="1"/>
</dbReference>
<evidence type="ECO:0000259" key="6">
    <source>
        <dbReference type="PROSITE" id="PS52015"/>
    </source>
</evidence>
<dbReference type="InterPro" id="IPR006260">
    <property type="entry name" value="TonB/TolA_C"/>
</dbReference>
<dbReference type="Pfam" id="PF05569">
    <property type="entry name" value="Peptidase_M56"/>
    <property type="match status" value="1"/>
</dbReference>
<comment type="caution">
    <text evidence="7">The sequence shown here is derived from an EMBL/GenBank/DDBJ whole genome shotgun (WGS) entry which is preliminary data.</text>
</comment>
<feature type="transmembrane region" description="Helical" evidence="5">
    <location>
        <begin position="184"/>
        <end position="206"/>
    </location>
</feature>
<dbReference type="InterPro" id="IPR008756">
    <property type="entry name" value="Peptidase_M56"/>
</dbReference>
<dbReference type="Pfam" id="PF03544">
    <property type="entry name" value="TonB_C"/>
    <property type="match status" value="1"/>
</dbReference>
<feature type="domain" description="TonB C-terminal" evidence="6">
    <location>
        <begin position="301"/>
        <end position="400"/>
    </location>
</feature>
<dbReference type="PANTHER" id="PTHR34978:SF3">
    <property type="entry name" value="SLR0241 PROTEIN"/>
    <property type="match status" value="1"/>
</dbReference>
<keyword evidence="2 5" id="KW-0812">Transmembrane</keyword>
<protein>
    <submittedName>
        <fullName evidence="7">TonB family protein</fullName>
    </submittedName>
</protein>
<keyword evidence="4 5" id="KW-0472">Membrane</keyword>
<organism evidence="7 8">
    <name type="scientific">Rhodanobacter humi</name>
    <dbReference type="NCBI Taxonomy" id="1888173"/>
    <lineage>
        <taxon>Bacteria</taxon>
        <taxon>Pseudomonadati</taxon>
        <taxon>Pseudomonadota</taxon>
        <taxon>Gammaproteobacteria</taxon>
        <taxon>Lysobacterales</taxon>
        <taxon>Rhodanobacteraceae</taxon>
        <taxon>Rhodanobacter</taxon>
    </lineage>
</organism>
<dbReference type="SUPFAM" id="SSF74653">
    <property type="entry name" value="TolA/TonB C-terminal domain"/>
    <property type="match status" value="1"/>
</dbReference>
<dbReference type="Gene3D" id="3.30.1150.10">
    <property type="match status" value="1"/>
</dbReference>
<evidence type="ECO:0000313" key="7">
    <source>
        <dbReference type="EMBL" id="MEY2181351.1"/>
    </source>
</evidence>
<evidence type="ECO:0000256" key="2">
    <source>
        <dbReference type="ARBA" id="ARBA00022692"/>
    </source>
</evidence>
<gene>
    <name evidence="7" type="ORF">AB7878_02890</name>
</gene>
<feature type="transmembrane region" description="Helical" evidence="5">
    <location>
        <begin position="86"/>
        <end position="104"/>
    </location>
</feature>
<evidence type="ECO:0000256" key="5">
    <source>
        <dbReference type="SAM" id="Phobius"/>
    </source>
</evidence>
<reference evidence="7 8" key="1">
    <citation type="submission" date="2024-07" db="EMBL/GenBank/DDBJ databases">
        <title>Molecular mechanisms and environmental adaptations of flagellar loss and biofilm growth of Rhodanobacter under environmental stress.</title>
        <authorList>
            <person name="Chen M."/>
        </authorList>
    </citation>
    <scope>NUCLEOTIDE SEQUENCE [LARGE SCALE GENOMIC DNA]</scope>
    <source>
        <strain evidence="7 8">RS22</strain>
    </source>
</reference>
<evidence type="ECO:0000256" key="4">
    <source>
        <dbReference type="ARBA" id="ARBA00023136"/>
    </source>
</evidence>
<evidence type="ECO:0000256" key="1">
    <source>
        <dbReference type="ARBA" id="ARBA00004167"/>
    </source>
</evidence>
<dbReference type="InterPro" id="IPR037682">
    <property type="entry name" value="TonB_C"/>
</dbReference>
<dbReference type="PANTHER" id="PTHR34978">
    <property type="entry name" value="POSSIBLE SENSOR-TRANSDUCER PROTEIN BLAR"/>
    <property type="match status" value="1"/>
</dbReference>
<proteinExistence type="predicted"/>
<evidence type="ECO:0000313" key="8">
    <source>
        <dbReference type="Proteomes" id="UP001562159"/>
    </source>
</evidence>
<dbReference type="NCBIfam" id="TIGR01352">
    <property type="entry name" value="tonB_Cterm"/>
    <property type="match status" value="1"/>
</dbReference>
<comment type="subcellular location">
    <subcellularLocation>
        <location evidence="1">Membrane</location>
        <topology evidence="1">Single-pass membrane protein</topology>
    </subcellularLocation>
</comment>
<sequence length="411" mass="45141">MDASLLRCLLLVTAALASVLLARRSVRRAFGAGPAFVLWLLPMLAMALPWLPALPSQWGALPAIHVLPDGLAAGTAGAVASTHAPWPRWLWLAGAIAMLSRLVAQYLRLRRQSRPLPAALVTGLRQELHDLDPRRLRLHPSGPAVLWAPRSLVLLPADFLERFAAAERRLVLHHELTHLRRGDALWSLVAELVLALLWFHPLAWLARPRFRLDQELACDERVLRDAPHDDADYAHTLLHSVGLSPVPVLIPWLAEPQLKERLTMIQRHRPGALRRRAGVVALTVLMAGSVFVAQAAVHDQQAGQDLAYNSRMYPRYPAAAIKAGEQGTVILKVQVLADGSVGTITYEPEHSTTTSADLIAAATDAARQWRFNPEIKGGKPVTGYARVPVRFDIHPMPGKAGKDEVEKSSSK</sequence>